<dbReference type="Pfam" id="PF02547">
    <property type="entry name" value="Queuosine_synth"/>
    <property type="match status" value="1"/>
</dbReference>
<evidence type="ECO:0000256" key="6">
    <source>
        <dbReference type="ARBA" id="ARBA00022691"/>
    </source>
</evidence>
<dbReference type="Proteomes" id="UP000253570">
    <property type="component" value="Unassembled WGS sequence"/>
</dbReference>
<evidence type="ECO:0000256" key="3">
    <source>
        <dbReference type="ARBA" id="ARBA00011245"/>
    </source>
</evidence>
<comment type="subcellular location">
    <subcellularLocation>
        <location evidence="1 13">Cytoplasm</location>
    </subcellularLocation>
</comment>
<dbReference type="InterPro" id="IPR003699">
    <property type="entry name" value="QueA"/>
</dbReference>
<dbReference type="InterPro" id="IPR036100">
    <property type="entry name" value="QueA_sf"/>
</dbReference>
<evidence type="ECO:0000256" key="13">
    <source>
        <dbReference type="HAMAP-Rule" id="MF_00113"/>
    </source>
</evidence>
<accession>A0A368DMF6</accession>
<dbReference type="GO" id="GO:0008616">
    <property type="term" value="P:tRNA queuosine(34) biosynthetic process"/>
    <property type="evidence" value="ECO:0007669"/>
    <property type="project" value="UniProtKB-UniRule"/>
</dbReference>
<evidence type="ECO:0000256" key="4">
    <source>
        <dbReference type="ARBA" id="ARBA00022490"/>
    </source>
</evidence>
<dbReference type="GO" id="GO:0051075">
    <property type="term" value="F:S-adenosylmethionine:tRNA ribosyltransferase-isomerase activity"/>
    <property type="evidence" value="ECO:0007669"/>
    <property type="project" value="UniProtKB-EC"/>
</dbReference>
<dbReference type="HAMAP" id="MF_00113">
    <property type="entry name" value="QueA"/>
    <property type="match status" value="1"/>
</dbReference>
<comment type="pathway">
    <text evidence="2 13">tRNA modification; tRNA-queuosine biosynthesis.</text>
</comment>
<dbReference type="EMBL" id="QOQD01000011">
    <property type="protein sequence ID" value="RCL72834.1"/>
    <property type="molecule type" value="Genomic_DNA"/>
</dbReference>
<keyword evidence="4 13" id="KW-0963">Cytoplasm</keyword>
<keyword evidence="6 13" id="KW-0949">S-adenosyl-L-methionine</keyword>
<evidence type="ECO:0000256" key="7">
    <source>
        <dbReference type="ARBA" id="ARBA00022785"/>
    </source>
</evidence>
<comment type="similarity">
    <text evidence="9 13">Belongs to the QueA family.</text>
</comment>
<evidence type="ECO:0000256" key="10">
    <source>
        <dbReference type="ARBA" id="ARBA00066503"/>
    </source>
</evidence>
<comment type="caution">
    <text evidence="14">The sequence shown here is derived from an EMBL/GenBank/DDBJ whole genome shotgun (WGS) entry which is preliminary data.</text>
</comment>
<keyword evidence="14" id="KW-0328">Glycosyltransferase</keyword>
<evidence type="ECO:0000256" key="5">
    <source>
        <dbReference type="ARBA" id="ARBA00022679"/>
    </source>
</evidence>
<evidence type="ECO:0000256" key="2">
    <source>
        <dbReference type="ARBA" id="ARBA00004691"/>
    </source>
</evidence>
<dbReference type="EC" id="2.4.99.17" evidence="10 13"/>
<proteinExistence type="inferred from homology"/>
<evidence type="ECO:0000256" key="12">
    <source>
        <dbReference type="ARBA" id="ARBA00076160"/>
    </source>
</evidence>
<gene>
    <name evidence="13" type="primary">queA</name>
    <name evidence="14" type="ORF">DBW71_04780</name>
</gene>
<dbReference type="NCBIfam" id="NF001140">
    <property type="entry name" value="PRK00147.1"/>
    <property type="match status" value="1"/>
</dbReference>
<keyword evidence="14" id="KW-0413">Isomerase</keyword>
<dbReference type="InterPro" id="IPR042118">
    <property type="entry name" value="QueA_dom1"/>
</dbReference>
<comment type="catalytic activity">
    <reaction evidence="8 13">
        <text>7-aminomethyl-7-carbaguanosine(34) in tRNA + S-adenosyl-L-methionine = epoxyqueuosine(34) in tRNA + adenine + L-methionine + 2 H(+)</text>
        <dbReference type="Rhea" id="RHEA:32155"/>
        <dbReference type="Rhea" id="RHEA-COMP:10342"/>
        <dbReference type="Rhea" id="RHEA-COMP:18582"/>
        <dbReference type="ChEBI" id="CHEBI:15378"/>
        <dbReference type="ChEBI" id="CHEBI:16708"/>
        <dbReference type="ChEBI" id="CHEBI:57844"/>
        <dbReference type="ChEBI" id="CHEBI:59789"/>
        <dbReference type="ChEBI" id="CHEBI:82833"/>
        <dbReference type="ChEBI" id="CHEBI:194443"/>
        <dbReference type="EC" id="2.4.99.17"/>
    </reaction>
</comment>
<dbReference type="GO" id="GO:0005737">
    <property type="term" value="C:cytoplasm"/>
    <property type="evidence" value="ECO:0007669"/>
    <property type="project" value="UniProtKB-SubCell"/>
</dbReference>
<dbReference type="AlphaFoldDB" id="A0A368DMF6"/>
<evidence type="ECO:0000256" key="1">
    <source>
        <dbReference type="ARBA" id="ARBA00004496"/>
    </source>
</evidence>
<keyword evidence="7 13" id="KW-0671">Queuosine biosynthesis</keyword>
<dbReference type="FunFam" id="3.40.1780.10:FF:000001">
    <property type="entry name" value="S-adenosylmethionine:tRNA ribosyltransferase-isomerase"/>
    <property type="match status" value="1"/>
</dbReference>
<comment type="subunit">
    <text evidence="3 13">Monomer.</text>
</comment>
<reference evidence="14 15" key="1">
    <citation type="journal article" date="2018" name="Microbiome">
        <title>Fine metagenomic profile of the Mediterranean stratified and mixed water columns revealed by assembly and recruitment.</title>
        <authorList>
            <person name="Haro-Moreno J.M."/>
            <person name="Lopez-Perez M."/>
            <person name="De La Torre J.R."/>
            <person name="Picazo A."/>
            <person name="Camacho A."/>
            <person name="Rodriguez-Valera F."/>
        </authorList>
    </citation>
    <scope>NUCLEOTIDE SEQUENCE [LARGE SCALE GENOMIC DNA]</scope>
    <source>
        <strain evidence="14">MED-G57</strain>
    </source>
</reference>
<dbReference type="UniPathway" id="UPA00392"/>
<name>A0A368DMF6_9PROT</name>
<sequence length="356" mass="40672">MKSSPVDLKLFDFQLDKNKIALEPVSPRDHSRLLVLDKNYSDLNFYDLPSFLDAGDTLVLNETKVIPSYFECIRKRADKSSKIKLNLIKELEDGSWLILVKPKKRVRINDKIIFSATDEIEAIVLAFEEDDHVKISFNLDKEKLIKWIFVNGTMPLPPYIMSQRDIKKEDELDYQTVYARTHGSAAAPTAGLHFTENLIEEIKSKGVNICTVILHVGSGTFSPIKTNDILDHKIHSEWCCLGADQVKILNQTKENKNKIVAVGTTSMRILETAVNMEGVFSEYIGETDIYITPGFKFNAVDILVTNFHLPRSSLFVLVCAFYGIQNMQKAYRYAIKNNYRFYSYGDACLIKKNYDI</sequence>
<comment type="function">
    <text evidence="13">Transfers and isomerizes the ribose moiety from AdoMet to the 7-aminomethyl group of 7-deazaguanine (preQ1-tRNA) to give epoxyqueuosine (oQ-tRNA).</text>
</comment>
<organism evidence="14 15">
    <name type="scientific">PS1 clade bacterium</name>
    <dbReference type="NCBI Taxonomy" id="2175152"/>
    <lineage>
        <taxon>Bacteria</taxon>
        <taxon>Pseudomonadati</taxon>
        <taxon>Pseudomonadota</taxon>
        <taxon>Alphaproteobacteria</taxon>
        <taxon>PS1 clade</taxon>
    </lineage>
</organism>
<dbReference type="PANTHER" id="PTHR30307:SF0">
    <property type="entry name" value="S-ADENOSYLMETHIONINE:TRNA RIBOSYLTRANSFERASE-ISOMERASE"/>
    <property type="match status" value="1"/>
</dbReference>
<dbReference type="PANTHER" id="PTHR30307">
    <property type="entry name" value="S-ADENOSYLMETHIONINE:TRNA RIBOSYLTRANSFERASE-ISOMERASE"/>
    <property type="match status" value="1"/>
</dbReference>
<dbReference type="Gene3D" id="3.40.1780.10">
    <property type="entry name" value="QueA-like"/>
    <property type="match status" value="1"/>
</dbReference>
<protein>
    <recommendedName>
        <fullName evidence="11 13">S-adenosylmethionine:tRNA ribosyltransferase-isomerase</fullName>
        <ecNumber evidence="10 13">2.4.99.17</ecNumber>
    </recommendedName>
    <alternativeName>
        <fullName evidence="12 13">Queuosine biosynthesis protein QueA</fullName>
    </alternativeName>
</protein>
<dbReference type="InterPro" id="IPR042119">
    <property type="entry name" value="QueA_dom2"/>
</dbReference>
<evidence type="ECO:0000313" key="15">
    <source>
        <dbReference type="Proteomes" id="UP000253570"/>
    </source>
</evidence>
<dbReference type="Gene3D" id="2.40.10.240">
    <property type="entry name" value="QueA-like"/>
    <property type="match status" value="1"/>
</dbReference>
<dbReference type="SUPFAM" id="SSF111337">
    <property type="entry name" value="QueA-like"/>
    <property type="match status" value="1"/>
</dbReference>
<evidence type="ECO:0000256" key="9">
    <source>
        <dbReference type="ARBA" id="ARBA00061210"/>
    </source>
</evidence>
<dbReference type="NCBIfam" id="TIGR00113">
    <property type="entry name" value="queA"/>
    <property type="match status" value="1"/>
</dbReference>
<keyword evidence="5 13" id="KW-0808">Transferase</keyword>
<evidence type="ECO:0000256" key="8">
    <source>
        <dbReference type="ARBA" id="ARBA00052751"/>
    </source>
</evidence>
<evidence type="ECO:0000313" key="14">
    <source>
        <dbReference type="EMBL" id="RCL72834.1"/>
    </source>
</evidence>
<evidence type="ECO:0000256" key="11">
    <source>
        <dbReference type="ARBA" id="ARBA00069325"/>
    </source>
</evidence>